<reference evidence="2 3" key="1">
    <citation type="journal article" date="2018" name="Nat. Ecol. Evol.">
        <title>Pezizomycetes genomes reveal the molecular basis of ectomycorrhizal truffle lifestyle.</title>
        <authorList>
            <person name="Murat C."/>
            <person name="Payen T."/>
            <person name="Noel B."/>
            <person name="Kuo A."/>
            <person name="Morin E."/>
            <person name="Chen J."/>
            <person name="Kohler A."/>
            <person name="Krizsan K."/>
            <person name="Balestrini R."/>
            <person name="Da Silva C."/>
            <person name="Montanini B."/>
            <person name="Hainaut M."/>
            <person name="Levati E."/>
            <person name="Barry K.W."/>
            <person name="Belfiori B."/>
            <person name="Cichocki N."/>
            <person name="Clum A."/>
            <person name="Dockter R.B."/>
            <person name="Fauchery L."/>
            <person name="Guy J."/>
            <person name="Iotti M."/>
            <person name="Le Tacon F."/>
            <person name="Lindquist E.A."/>
            <person name="Lipzen A."/>
            <person name="Malagnac F."/>
            <person name="Mello A."/>
            <person name="Molinier V."/>
            <person name="Miyauchi S."/>
            <person name="Poulain J."/>
            <person name="Riccioni C."/>
            <person name="Rubini A."/>
            <person name="Sitrit Y."/>
            <person name="Splivallo R."/>
            <person name="Traeger S."/>
            <person name="Wang M."/>
            <person name="Zifcakova L."/>
            <person name="Wipf D."/>
            <person name="Zambonelli A."/>
            <person name="Paolocci F."/>
            <person name="Nowrousian M."/>
            <person name="Ottonello S."/>
            <person name="Baldrian P."/>
            <person name="Spatafora J.W."/>
            <person name="Henrissat B."/>
            <person name="Nagy L.G."/>
            <person name="Aury J.M."/>
            <person name="Wincker P."/>
            <person name="Grigoriev I.V."/>
            <person name="Bonfante P."/>
            <person name="Martin F.M."/>
        </authorList>
    </citation>
    <scope>NUCLEOTIDE SEQUENCE [LARGE SCALE GENOMIC DNA]</scope>
    <source>
        <strain evidence="2 3">RN42</strain>
    </source>
</reference>
<dbReference type="AlphaFoldDB" id="A0A3N4IJV3"/>
<name>A0A3N4IJV3_ASCIM</name>
<evidence type="ECO:0000313" key="3">
    <source>
        <dbReference type="Proteomes" id="UP000275078"/>
    </source>
</evidence>
<dbReference type="EMBL" id="ML119659">
    <property type="protein sequence ID" value="RPA84420.1"/>
    <property type="molecule type" value="Genomic_DNA"/>
</dbReference>
<evidence type="ECO:0000256" key="1">
    <source>
        <dbReference type="SAM" id="MobiDB-lite"/>
    </source>
</evidence>
<feature type="compositionally biased region" description="Basic residues" evidence="1">
    <location>
        <begin position="195"/>
        <end position="204"/>
    </location>
</feature>
<keyword evidence="3" id="KW-1185">Reference proteome</keyword>
<proteinExistence type="predicted"/>
<sequence length="647" mass="73440">MVQTRGAWRQRPFPPHPTEIALLIASASPDFSTLRAFSQTCRFLRTSLRHQLLRAWGAAYAAAESPLLEREEETLELIGQKLAADIGNPAMEEEEGTAQNIPIPILNYFRPVRDSGRSRWMDGASDELQDWLYWHVLLETSYVRAGEIRVAVGRAFECTGKHGGFLALRYFMDYLDRTSMRVMEQQVPSSEAQKPRARRRGKNLKKRLPKNRRTMIVESYWEQRMKFPAGSEEKQAFVLIEAAFLISLLDLATGCTTLGPADYFVELDDECKSDVLFTLTESANPTAWSVYQHKGKLDMGRMVNEGVGFLDDEWQFPCFLHAVLERAVEVESDTMHTEYMTCARGLIATNPAYLNNSFTIPASWGSFDYPPEGNDDVDPPLRFDAAAYLIYARAAASDQGTLTAGYDQRMFQIIDLMRKLGASFDLALKYCFSGPTREFVRTRLGSHLPPIMVPSLLFMGANPNAIIPDDGEPPLAWSPLHQDFTSTLPIELTRRLHDSFTYFEWEYRGLDLIDKSGWAPLPWLAQQIAIQDPNHRGTKARIQIYHSSMINVAFRRKYLGMGKWTEAPQWDQMEKLAEDLKAKDPNLETQAARILVPFVQNMPTWELKPLPEIPQTGNLKVAIVAQIHQSEDDLGQLDIQAMDETEG</sequence>
<accession>A0A3N4IJV3</accession>
<organism evidence="2 3">
    <name type="scientific">Ascobolus immersus RN42</name>
    <dbReference type="NCBI Taxonomy" id="1160509"/>
    <lineage>
        <taxon>Eukaryota</taxon>
        <taxon>Fungi</taxon>
        <taxon>Dikarya</taxon>
        <taxon>Ascomycota</taxon>
        <taxon>Pezizomycotina</taxon>
        <taxon>Pezizomycetes</taxon>
        <taxon>Pezizales</taxon>
        <taxon>Ascobolaceae</taxon>
        <taxon>Ascobolus</taxon>
    </lineage>
</organism>
<gene>
    <name evidence="2" type="ORF">BJ508DRAFT_412795</name>
</gene>
<evidence type="ECO:0000313" key="2">
    <source>
        <dbReference type="EMBL" id="RPA84420.1"/>
    </source>
</evidence>
<feature type="region of interest" description="Disordered" evidence="1">
    <location>
        <begin position="185"/>
        <end position="204"/>
    </location>
</feature>
<protein>
    <submittedName>
        <fullName evidence="2">Uncharacterized protein</fullName>
    </submittedName>
</protein>
<dbReference type="Proteomes" id="UP000275078">
    <property type="component" value="Unassembled WGS sequence"/>
</dbReference>